<evidence type="ECO:0000256" key="5">
    <source>
        <dbReference type="ARBA" id="ARBA00022801"/>
    </source>
</evidence>
<feature type="transmembrane region" description="Helical" evidence="8">
    <location>
        <begin position="111"/>
        <end position="137"/>
    </location>
</feature>
<protein>
    <submittedName>
        <fullName evidence="9">Exosortase family protein XrtF</fullName>
    </submittedName>
</protein>
<organism evidence="9 10">
    <name type="scientific">Faecalibacter macacae</name>
    <dbReference type="NCBI Taxonomy" id="1859289"/>
    <lineage>
        <taxon>Bacteria</taxon>
        <taxon>Pseudomonadati</taxon>
        <taxon>Bacteroidota</taxon>
        <taxon>Flavobacteriia</taxon>
        <taxon>Flavobacteriales</taxon>
        <taxon>Weeksellaceae</taxon>
        <taxon>Faecalibacter</taxon>
    </lineage>
</organism>
<dbReference type="Proteomes" id="UP000275348">
    <property type="component" value="Unassembled WGS sequence"/>
</dbReference>
<dbReference type="GO" id="GO:0005886">
    <property type="term" value="C:plasma membrane"/>
    <property type="evidence" value="ECO:0007669"/>
    <property type="project" value="UniProtKB-SubCell"/>
</dbReference>
<dbReference type="GO" id="GO:0006508">
    <property type="term" value="P:proteolysis"/>
    <property type="evidence" value="ECO:0007669"/>
    <property type="project" value="UniProtKB-KW"/>
</dbReference>
<dbReference type="AlphaFoldDB" id="A0A3L9MGI3"/>
<evidence type="ECO:0000256" key="2">
    <source>
        <dbReference type="ARBA" id="ARBA00022475"/>
    </source>
</evidence>
<accession>A0A3L9MGI3</accession>
<evidence type="ECO:0000313" key="10">
    <source>
        <dbReference type="Proteomes" id="UP000275348"/>
    </source>
</evidence>
<evidence type="ECO:0000256" key="4">
    <source>
        <dbReference type="ARBA" id="ARBA00022692"/>
    </source>
</evidence>
<dbReference type="InterPro" id="IPR026323">
    <property type="entry name" value="Exosortase-related_prot_XrtF"/>
</dbReference>
<keyword evidence="2" id="KW-1003">Cell membrane</keyword>
<sequence>MKQYKPLIFFLLRFLGSYVLMILIYNWYLNQFLPNGIPDPFTKFSSDLAAKGFNFIGIETKSIHYGQENFMRLLVDGKFASIVNEGCNAISVLIIFVAFILAFYTTFKQTFLYIIISLILLFVMNIFRIILLTYIYRFLPEYSKMSHDYLFPAIIYGSIIVLWIVWIKGFVIKKKTDAE</sequence>
<evidence type="ECO:0000256" key="7">
    <source>
        <dbReference type="ARBA" id="ARBA00023136"/>
    </source>
</evidence>
<dbReference type="OrthoDB" id="678161at2"/>
<dbReference type="EMBL" id="RDOJ01000003">
    <property type="protein sequence ID" value="RLZ11885.1"/>
    <property type="molecule type" value="Genomic_DNA"/>
</dbReference>
<evidence type="ECO:0000256" key="1">
    <source>
        <dbReference type="ARBA" id="ARBA00004651"/>
    </source>
</evidence>
<feature type="transmembrane region" description="Helical" evidence="8">
    <location>
        <begin position="79"/>
        <end position="104"/>
    </location>
</feature>
<keyword evidence="6 8" id="KW-1133">Transmembrane helix</keyword>
<evidence type="ECO:0000256" key="8">
    <source>
        <dbReference type="SAM" id="Phobius"/>
    </source>
</evidence>
<dbReference type="InterPro" id="IPR026392">
    <property type="entry name" value="Exo/Archaeosortase_dom"/>
</dbReference>
<proteinExistence type="predicted"/>
<dbReference type="Pfam" id="PF09721">
    <property type="entry name" value="Exosortase_EpsH"/>
    <property type="match status" value="1"/>
</dbReference>
<evidence type="ECO:0000313" key="9">
    <source>
        <dbReference type="EMBL" id="RLZ11885.1"/>
    </source>
</evidence>
<keyword evidence="10" id="KW-1185">Reference proteome</keyword>
<dbReference type="GO" id="GO:0008233">
    <property type="term" value="F:peptidase activity"/>
    <property type="evidence" value="ECO:0007669"/>
    <property type="project" value="UniProtKB-KW"/>
</dbReference>
<keyword evidence="4 8" id="KW-0812">Transmembrane</keyword>
<keyword evidence="5" id="KW-0378">Hydrolase</keyword>
<feature type="transmembrane region" description="Helical" evidence="8">
    <location>
        <begin position="149"/>
        <end position="167"/>
    </location>
</feature>
<reference evidence="9 10" key="1">
    <citation type="submission" date="2018-10" db="EMBL/GenBank/DDBJ databases">
        <authorList>
            <person name="Chen X."/>
        </authorList>
    </citation>
    <scope>NUCLEOTIDE SEQUENCE [LARGE SCALE GENOMIC DNA]</scope>
    <source>
        <strain evidence="9 10">YIM 102668</strain>
    </source>
</reference>
<evidence type="ECO:0000256" key="3">
    <source>
        <dbReference type="ARBA" id="ARBA00022670"/>
    </source>
</evidence>
<gene>
    <name evidence="9" type="primary">xrtF</name>
    <name evidence="9" type="ORF">EAH69_02890</name>
</gene>
<dbReference type="NCBIfam" id="TIGR04178">
    <property type="entry name" value="exo_archaeo"/>
    <property type="match status" value="1"/>
</dbReference>
<dbReference type="InterPro" id="IPR019127">
    <property type="entry name" value="Exosortase"/>
</dbReference>
<feature type="transmembrane region" description="Helical" evidence="8">
    <location>
        <begin position="7"/>
        <end position="28"/>
    </location>
</feature>
<keyword evidence="7 8" id="KW-0472">Membrane</keyword>
<dbReference type="RefSeq" id="WP_121933694.1">
    <property type="nucleotide sequence ID" value="NZ_RDOJ01000003.1"/>
</dbReference>
<comment type="caution">
    <text evidence="9">The sequence shown here is derived from an EMBL/GenBank/DDBJ whole genome shotgun (WGS) entry which is preliminary data.</text>
</comment>
<evidence type="ECO:0000256" key="6">
    <source>
        <dbReference type="ARBA" id="ARBA00022989"/>
    </source>
</evidence>
<keyword evidence="3" id="KW-0645">Protease</keyword>
<comment type="subcellular location">
    <subcellularLocation>
        <location evidence="1">Cell membrane</location>
        <topology evidence="1">Multi-pass membrane protein</topology>
    </subcellularLocation>
</comment>
<dbReference type="NCBIfam" id="TIGR04128">
    <property type="entry name" value="exoso_Fjoh_1448"/>
    <property type="match status" value="1"/>
</dbReference>
<name>A0A3L9MGI3_9FLAO</name>